<gene>
    <name evidence="2" type="ORF">COW36_16780</name>
</gene>
<proteinExistence type="predicted"/>
<organism evidence="2 3">
    <name type="scientific">bacterium (Candidatus Blackallbacteria) CG17_big_fil_post_rev_8_21_14_2_50_48_46</name>
    <dbReference type="NCBI Taxonomy" id="2014261"/>
    <lineage>
        <taxon>Bacteria</taxon>
        <taxon>Candidatus Blackallbacteria</taxon>
    </lineage>
</organism>
<keyword evidence="1" id="KW-1133">Transmembrane helix</keyword>
<feature type="transmembrane region" description="Helical" evidence="1">
    <location>
        <begin position="103"/>
        <end position="121"/>
    </location>
</feature>
<protein>
    <submittedName>
        <fullName evidence="2">Uncharacterized protein</fullName>
    </submittedName>
</protein>
<keyword evidence="1" id="KW-0812">Transmembrane</keyword>
<evidence type="ECO:0000256" key="1">
    <source>
        <dbReference type="SAM" id="Phobius"/>
    </source>
</evidence>
<accession>A0A2M7G1K1</accession>
<evidence type="ECO:0000313" key="2">
    <source>
        <dbReference type="EMBL" id="PIW15603.1"/>
    </source>
</evidence>
<dbReference type="Proteomes" id="UP000231019">
    <property type="component" value="Unassembled WGS sequence"/>
</dbReference>
<comment type="caution">
    <text evidence="2">The sequence shown here is derived from an EMBL/GenBank/DDBJ whole genome shotgun (WGS) entry which is preliminary data.</text>
</comment>
<keyword evidence="1" id="KW-0472">Membrane</keyword>
<dbReference type="EMBL" id="PFFQ01000050">
    <property type="protein sequence ID" value="PIW15603.1"/>
    <property type="molecule type" value="Genomic_DNA"/>
</dbReference>
<sequence>MQLSSAQAIQNRGTFHAADTALRSGNSSSERHSGGETYMAFQHADSMHFQRYQAQPVATSSEDRFMAVLQMLLSLDTRVYTSLVVSILFTTVFHAIFEVFPLISVAVGMAFFFVWYVMSFFDFKRLVHTLSYGAAA</sequence>
<dbReference type="AlphaFoldDB" id="A0A2M7G1K1"/>
<reference evidence="2 3" key="1">
    <citation type="submission" date="2017-09" db="EMBL/GenBank/DDBJ databases">
        <title>Depth-based differentiation of microbial function through sediment-hosted aquifers and enrichment of novel symbionts in the deep terrestrial subsurface.</title>
        <authorList>
            <person name="Probst A.J."/>
            <person name="Ladd B."/>
            <person name="Jarett J.K."/>
            <person name="Geller-Mcgrath D.E."/>
            <person name="Sieber C.M."/>
            <person name="Emerson J.B."/>
            <person name="Anantharaman K."/>
            <person name="Thomas B.C."/>
            <person name="Malmstrom R."/>
            <person name="Stieglmeier M."/>
            <person name="Klingl A."/>
            <person name="Woyke T."/>
            <person name="Ryan C.M."/>
            <person name="Banfield J.F."/>
        </authorList>
    </citation>
    <scope>NUCLEOTIDE SEQUENCE [LARGE SCALE GENOMIC DNA]</scope>
    <source>
        <strain evidence="2">CG17_big_fil_post_rev_8_21_14_2_50_48_46</strain>
    </source>
</reference>
<feature type="transmembrane region" description="Helical" evidence="1">
    <location>
        <begin position="79"/>
        <end position="97"/>
    </location>
</feature>
<name>A0A2M7G1K1_9BACT</name>
<evidence type="ECO:0000313" key="3">
    <source>
        <dbReference type="Proteomes" id="UP000231019"/>
    </source>
</evidence>